<dbReference type="EMBL" id="JACSPU010000003">
    <property type="protein sequence ID" value="MBD8015052.1"/>
    <property type="molecule type" value="Genomic_DNA"/>
</dbReference>
<reference evidence="1 2" key="1">
    <citation type="submission" date="2020-08" db="EMBL/GenBank/DDBJ databases">
        <title>A Genomic Blueprint of the Chicken Gut Microbiome.</title>
        <authorList>
            <person name="Gilroy R."/>
            <person name="Ravi A."/>
            <person name="Getino M."/>
            <person name="Pursley I."/>
            <person name="Horton D.L."/>
            <person name="Alikhan N.-F."/>
            <person name="Baker D."/>
            <person name="Gharbi K."/>
            <person name="Hall N."/>
            <person name="Watson M."/>
            <person name="Adriaenssens E.M."/>
            <person name="Foster-Nyarko E."/>
            <person name="Jarju S."/>
            <person name="Secka A."/>
            <person name="Antonio M."/>
            <person name="Oren A."/>
            <person name="Chaudhuri R."/>
            <person name="La Ragione R.M."/>
            <person name="Hildebrand F."/>
            <person name="Pallen M.J."/>
        </authorList>
    </citation>
    <scope>NUCLEOTIDE SEQUENCE [LARGE SCALE GENOMIC DNA]</scope>
    <source>
        <strain evidence="1 2">Sa1BUA13</strain>
    </source>
</reference>
<accession>A0ABR8WDE9</accession>
<name>A0ABR8WDE9_9BACL</name>
<protein>
    <submittedName>
        <fullName evidence="1">Uncharacterized protein</fullName>
    </submittedName>
</protein>
<gene>
    <name evidence="1" type="ORF">H9630_09490</name>
</gene>
<organism evidence="1 2">
    <name type="scientific">Planococcus wigleyi</name>
    <dbReference type="NCBI Taxonomy" id="2762216"/>
    <lineage>
        <taxon>Bacteria</taxon>
        <taxon>Bacillati</taxon>
        <taxon>Bacillota</taxon>
        <taxon>Bacilli</taxon>
        <taxon>Bacillales</taxon>
        <taxon>Caryophanaceae</taxon>
        <taxon>Planococcus</taxon>
    </lineage>
</organism>
<keyword evidence="2" id="KW-1185">Reference proteome</keyword>
<evidence type="ECO:0000313" key="2">
    <source>
        <dbReference type="Proteomes" id="UP000658980"/>
    </source>
</evidence>
<evidence type="ECO:0000313" key="1">
    <source>
        <dbReference type="EMBL" id="MBD8015052.1"/>
    </source>
</evidence>
<dbReference type="RefSeq" id="WP_191715278.1">
    <property type="nucleotide sequence ID" value="NZ_JACSPU010000003.1"/>
</dbReference>
<comment type="caution">
    <text evidence="1">The sequence shown here is derived from an EMBL/GenBank/DDBJ whole genome shotgun (WGS) entry which is preliminary data.</text>
</comment>
<dbReference type="Proteomes" id="UP000658980">
    <property type="component" value="Unassembled WGS sequence"/>
</dbReference>
<proteinExistence type="predicted"/>
<sequence length="55" mass="6318">MTKDIRKTNKELKQAVNAATEFNMNQEILDALEEKIEMVKTVGSLWKKAVIKLIN</sequence>